<feature type="compositionally biased region" description="Polar residues" evidence="10">
    <location>
        <begin position="330"/>
        <end position="339"/>
    </location>
</feature>
<dbReference type="PANTHER" id="PTHR43069:SF2">
    <property type="entry name" value="FUMARYLACETOACETASE"/>
    <property type="match status" value="1"/>
</dbReference>
<keyword evidence="5" id="KW-0862">Zinc</keyword>
<dbReference type="WBParaSite" id="HCON_00177780-00001">
    <property type="protein sequence ID" value="HCON_00177780-00001"/>
    <property type="gene ID" value="HCON_00177780"/>
</dbReference>
<dbReference type="SUPFAM" id="SSF57667">
    <property type="entry name" value="beta-beta-alpha zinc fingers"/>
    <property type="match status" value="3"/>
</dbReference>
<sequence>MAFVSSGGGSLPPQPGVPMTAGFNGTSVAIQTSAAPVVTPQQFSSYAGSSFLDSLLRQQQQPDVAGTSHSTSSQLVSHLLASTLLGGANSLALANPLAASGSSAGVESQGMHLLSILQEHFVLSQLLPQLQAAQNHCNVNPIMNPAIALYYQQVLQQQQQQNVLQQLVQQPLSQSQTALLQHTQIQTAQAPSSDGDSQLNAQERLMNVYLSEQQQHGVSYSVLTCDQEQLVNCRMATGTRIQHVQHQRTGFPGAPSSAATVCNDSLESVEDKISRLISENEAIVQPNQTLLKRRPYHRQSIGQSSTDHDGSNVGEHGYSRVSPGIRSHRLQSSARNRNSYGDPLMNAKSALGDSLASGVPMCRNMKQEFVPTCSFCLLTFPNEAGLQVHEIRCSRKVEATHAETERVKFDATITIHNATKNSENDAYSRHPLKRRLLAAVAFEQHSPTKILRPESSEIVVTNERKTPTADVKEAGAKIDVKSDAPCSTRRFTAVSIDLDQQQELMAATAAVSPLKQQVDASTPLYSVQFAGNTSASDTPTCTNYVSTLSHGNRLPKKEENPFSIEGHMLDGNTEKPYTLVLTHSCKVQSEADAVTVRRSRGRNITSETFVCMHRAQPMFVEQKGNLSMYSNWHQVNINETESKLNLLYMGMCSTRPRTGVKPFWRYSVANRDHGQYKMTHSSFWEYRHKVKRHTDEAQTLYRKQEVLHFLGTHEQDTKLVVDEANSIACSTKINCKDCTAVSEELTFANANTTSNLTRATVETMKPSRTQSAAIGGYRTDEVYVYVRGRGRGRYVCDRCGIRCKKPSMLNKHIKSHSDIRPYQCKECNFSFKTKGNWTKHLNSKTHRRRLLQGSENDSETEDGLVIASPGDEDDVDDVIERFCSFDEMDSLLNRSSSDDEADEHLPLPQESFANAYRKFGQEIILFERTAHTPPSRWMLVDGKMDIRWPDAERVRNCSSAPPSAASPIKEDAKEESPSCASMSLPPAASSVFLTTSFSPLFMLQERPNYAFHQPTTAIYPYSSKEESMKCNRCDRSFRKASELTLHQYTHDLEKHTRNKMFQCPECKLPLRTKALLAKHLEATHGSRMDESVTAIIDPCASTHSVLGGSTAFVSNPRSFVCSDCNIGFRKHGILAKHLRSKTHVMKLETLKRIPEDSLSLITKRDKGACLSSIDTTDCEKARSSLFEIVEAIRAEKQRFSSPATCCSTGVRTKFEDASTGKLKNREDVGTLATADGKKVTDTSCSGRKGDARNTCSQYLVPPDNLSETSSEPNNLHEKRFGLLARIRSNPHCQDEGKDVKYVSANLWIPPHADLERSLPSSTDSNNMRLVHEVFTELREDHGGEGSACSSPIMRTLSNNGHSSSPLLLQWTRCQICGTNADSPIDLQVHLYTDHISVRDGKDLKCPKLNCDKVYPNKESLQHHIVAHYQRCADATLSTEHREDDSASSVTSVLASRFAEDTSDQRGSPLSDESDFSWPSIDLSQLESASDLQRTREDEQLCLPCALCNKSFNDAVSLQQHWLGHISSRMHSCQASSTSLLSPSPHSRSKSLSHDPQEAEDDVCGTGFPTADTISQNFLTGSSPHKR</sequence>
<feature type="compositionally biased region" description="Low complexity" evidence="10">
    <location>
        <begin position="1535"/>
        <end position="1545"/>
    </location>
</feature>
<dbReference type="OMA" id="FYESHKP"/>
<dbReference type="GO" id="GO:0008270">
    <property type="term" value="F:zinc ion binding"/>
    <property type="evidence" value="ECO:0007669"/>
    <property type="project" value="UniProtKB-KW"/>
</dbReference>
<dbReference type="Pfam" id="PF00096">
    <property type="entry name" value="zf-C2H2"/>
    <property type="match status" value="3"/>
</dbReference>
<feature type="region of interest" description="Disordered" evidence="10">
    <location>
        <begin position="1535"/>
        <end position="1586"/>
    </location>
</feature>
<dbReference type="Proteomes" id="UP000025227">
    <property type="component" value="Unplaced"/>
</dbReference>
<dbReference type="GO" id="GO:0005634">
    <property type="term" value="C:nucleus"/>
    <property type="evidence" value="ECO:0007669"/>
    <property type="project" value="UniProtKB-SubCell"/>
</dbReference>
<feature type="domain" description="C2H2-type" evidence="11">
    <location>
        <begin position="794"/>
        <end position="821"/>
    </location>
</feature>
<feature type="domain" description="C2H2-type" evidence="11">
    <location>
        <begin position="822"/>
        <end position="846"/>
    </location>
</feature>
<dbReference type="GO" id="GO:0004334">
    <property type="term" value="F:fumarylacetoacetase activity"/>
    <property type="evidence" value="ECO:0007669"/>
    <property type="project" value="InterPro"/>
</dbReference>
<feature type="region of interest" description="Disordered" evidence="10">
    <location>
        <begin position="956"/>
        <end position="981"/>
    </location>
</feature>
<protein>
    <submittedName>
        <fullName evidence="13">C2H2-type domain-containing protein</fullName>
    </submittedName>
</protein>
<dbReference type="PROSITE" id="PS50157">
    <property type="entry name" value="ZINC_FINGER_C2H2_2"/>
    <property type="match status" value="5"/>
</dbReference>
<dbReference type="SMART" id="SM00451">
    <property type="entry name" value="ZnF_U1"/>
    <property type="match status" value="2"/>
</dbReference>
<feature type="domain" description="C2H2-type" evidence="11">
    <location>
        <begin position="1119"/>
        <end position="1148"/>
    </location>
</feature>
<dbReference type="GO" id="GO:0006559">
    <property type="term" value="P:L-phenylalanine catabolic process"/>
    <property type="evidence" value="ECO:0007669"/>
    <property type="project" value="TreeGrafter"/>
</dbReference>
<dbReference type="InterPro" id="IPR013087">
    <property type="entry name" value="Znf_C2H2_type"/>
</dbReference>
<keyword evidence="2" id="KW-0479">Metal-binding</keyword>
<dbReference type="InterPro" id="IPR005959">
    <property type="entry name" value="Fumarylacetoacetase"/>
</dbReference>
<keyword evidence="12" id="KW-1185">Reference proteome</keyword>
<evidence type="ECO:0000256" key="4">
    <source>
        <dbReference type="ARBA" id="ARBA00022771"/>
    </source>
</evidence>
<feature type="domain" description="C2H2-type" evidence="11">
    <location>
        <begin position="1028"/>
        <end position="1055"/>
    </location>
</feature>
<evidence type="ECO:0000256" key="9">
    <source>
        <dbReference type="PROSITE-ProRule" id="PRU00042"/>
    </source>
</evidence>
<dbReference type="FunFam" id="3.30.160.60:FF:000594">
    <property type="entry name" value="Transcription factor HIVEP2"/>
    <property type="match status" value="1"/>
</dbReference>
<organism evidence="12 13">
    <name type="scientific">Haemonchus contortus</name>
    <name type="common">Barber pole worm</name>
    <dbReference type="NCBI Taxonomy" id="6289"/>
    <lineage>
        <taxon>Eukaryota</taxon>
        <taxon>Metazoa</taxon>
        <taxon>Ecdysozoa</taxon>
        <taxon>Nematoda</taxon>
        <taxon>Chromadorea</taxon>
        <taxon>Rhabditida</taxon>
        <taxon>Rhabditina</taxon>
        <taxon>Rhabditomorpha</taxon>
        <taxon>Strongyloidea</taxon>
        <taxon>Trichostrongylidae</taxon>
        <taxon>Haemonchus</taxon>
    </lineage>
</organism>
<dbReference type="OrthoDB" id="10042249at2759"/>
<evidence type="ECO:0000256" key="1">
    <source>
        <dbReference type="ARBA" id="ARBA00004123"/>
    </source>
</evidence>
<evidence type="ECO:0000313" key="13">
    <source>
        <dbReference type="WBParaSite" id="HCON_00177780-00001"/>
    </source>
</evidence>
<dbReference type="GO" id="GO:0006572">
    <property type="term" value="P:L-tyrosine catabolic process"/>
    <property type="evidence" value="ECO:0007669"/>
    <property type="project" value="TreeGrafter"/>
</dbReference>
<accession>A0A7I4Z3M6</accession>
<evidence type="ECO:0000259" key="11">
    <source>
        <dbReference type="PROSITE" id="PS50157"/>
    </source>
</evidence>
<dbReference type="PANTHER" id="PTHR43069">
    <property type="entry name" value="FUMARYLACETOACETASE"/>
    <property type="match status" value="1"/>
</dbReference>
<keyword evidence="8" id="KW-0539">Nucleus</keyword>
<feature type="compositionally biased region" description="Low complexity" evidence="10">
    <location>
        <begin position="958"/>
        <end position="967"/>
    </location>
</feature>
<evidence type="ECO:0000256" key="3">
    <source>
        <dbReference type="ARBA" id="ARBA00022737"/>
    </source>
</evidence>
<keyword evidence="6" id="KW-0805">Transcription regulation</keyword>
<dbReference type="GO" id="GO:1902000">
    <property type="term" value="P:homogentisate catabolic process"/>
    <property type="evidence" value="ECO:0007669"/>
    <property type="project" value="TreeGrafter"/>
</dbReference>
<feature type="compositionally biased region" description="Polar residues" evidence="10">
    <location>
        <begin position="1571"/>
        <end position="1586"/>
    </location>
</feature>
<comment type="subcellular location">
    <subcellularLocation>
        <location evidence="1">Nucleus</location>
    </subcellularLocation>
</comment>
<evidence type="ECO:0000256" key="8">
    <source>
        <dbReference type="ARBA" id="ARBA00023242"/>
    </source>
</evidence>
<feature type="domain" description="C2H2-type" evidence="11">
    <location>
        <begin position="1502"/>
        <end position="1529"/>
    </location>
</feature>
<evidence type="ECO:0000256" key="7">
    <source>
        <dbReference type="ARBA" id="ARBA00023163"/>
    </source>
</evidence>
<dbReference type="InterPro" id="IPR036236">
    <property type="entry name" value="Znf_C2H2_sf"/>
</dbReference>
<dbReference type="Pfam" id="PF12874">
    <property type="entry name" value="zf-met"/>
    <property type="match status" value="2"/>
</dbReference>
<evidence type="ECO:0000256" key="6">
    <source>
        <dbReference type="ARBA" id="ARBA00023015"/>
    </source>
</evidence>
<dbReference type="Gene3D" id="3.30.160.60">
    <property type="entry name" value="Classic Zinc Finger"/>
    <property type="match status" value="4"/>
</dbReference>
<keyword evidence="3" id="KW-0677">Repeat</keyword>
<keyword evidence="7" id="KW-0804">Transcription</keyword>
<dbReference type="PROSITE" id="PS00028">
    <property type="entry name" value="ZINC_FINGER_C2H2_1"/>
    <property type="match status" value="7"/>
</dbReference>
<dbReference type="SMART" id="SM00355">
    <property type="entry name" value="ZnF_C2H2"/>
    <property type="match status" value="9"/>
</dbReference>
<name>A0A7I4Z3M6_HAECO</name>
<proteinExistence type="predicted"/>
<evidence type="ECO:0000256" key="5">
    <source>
        <dbReference type="ARBA" id="ARBA00022833"/>
    </source>
</evidence>
<reference evidence="13" key="1">
    <citation type="submission" date="2020-12" db="UniProtKB">
        <authorList>
            <consortium name="WormBaseParasite"/>
        </authorList>
    </citation>
    <scope>IDENTIFICATION</scope>
    <source>
        <strain evidence="13">MHco3</strain>
    </source>
</reference>
<feature type="region of interest" description="Disordered" evidence="10">
    <location>
        <begin position="293"/>
        <end position="345"/>
    </location>
</feature>
<evidence type="ECO:0000313" key="12">
    <source>
        <dbReference type="Proteomes" id="UP000025227"/>
    </source>
</evidence>
<feature type="region of interest" description="Disordered" evidence="10">
    <location>
        <begin position="848"/>
        <end position="870"/>
    </location>
</feature>
<dbReference type="GO" id="GO:0003676">
    <property type="term" value="F:nucleic acid binding"/>
    <property type="evidence" value="ECO:0007669"/>
    <property type="project" value="InterPro"/>
</dbReference>
<evidence type="ECO:0000256" key="10">
    <source>
        <dbReference type="SAM" id="MobiDB-lite"/>
    </source>
</evidence>
<keyword evidence="4 9" id="KW-0863">Zinc-finger</keyword>
<evidence type="ECO:0000256" key="2">
    <source>
        <dbReference type="ARBA" id="ARBA00022723"/>
    </source>
</evidence>
<dbReference type="InterPro" id="IPR003604">
    <property type="entry name" value="Matrin/U1-like-C_Znf_C2H2"/>
</dbReference>